<comment type="caution">
    <text evidence="11">The sequence shown here is derived from an EMBL/GenBank/DDBJ whole genome shotgun (WGS) entry which is preliminary data.</text>
</comment>
<evidence type="ECO:0000256" key="1">
    <source>
        <dbReference type="ARBA" id="ARBA00005594"/>
    </source>
</evidence>
<feature type="binding site" evidence="9">
    <location>
        <begin position="202"/>
        <end position="206"/>
    </location>
    <ligand>
        <name>ATP</name>
        <dbReference type="ChEBI" id="CHEBI:30616"/>
    </ligand>
</feature>
<dbReference type="Proteomes" id="UP000559987">
    <property type="component" value="Unassembled WGS sequence"/>
</dbReference>
<dbReference type="NCBIfam" id="TIGR00233">
    <property type="entry name" value="trpS"/>
    <property type="match status" value="1"/>
</dbReference>
<evidence type="ECO:0000313" key="11">
    <source>
        <dbReference type="EMBL" id="MBB3168482.1"/>
    </source>
</evidence>
<keyword evidence="7 9" id="KW-0030">Aminoacyl-tRNA synthetase</keyword>
<feature type="short sequence motif" description="'KMSKS' region" evidence="9">
    <location>
        <begin position="202"/>
        <end position="206"/>
    </location>
</feature>
<dbReference type="EC" id="6.1.1.2" evidence="9"/>
<feature type="short sequence motif" description="'HIGH' region" evidence="9">
    <location>
        <begin position="12"/>
        <end position="20"/>
    </location>
</feature>
<comment type="function">
    <text evidence="9">Catalyzes the attachment of tryptophan to tRNA(Trp).</text>
</comment>
<evidence type="ECO:0000313" key="12">
    <source>
        <dbReference type="Proteomes" id="UP000559987"/>
    </source>
</evidence>
<feature type="binding site" evidence="9">
    <location>
        <begin position="156"/>
        <end position="158"/>
    </location>
    <ligand>
        <name>ATP</name>
        <dbReference type="ChEBI" id="CHEBI:30616"/>
    </ligand>
</feature>
<dbReference type="InterPro" id="IPR050203">
    <property type="entry name" value="Trp-tRNA_synthetase"/>
</dbReference>
<comment type="subunit">
    <text evidence="9">Homodimer.</text>
</comment>
<evidence type="ECO:0000256" key="2">
    <source>
        <dbReference type="ARBA" id="ARBA00022490"/>
    </source>
</evidence>
<dbReference type="RefSeq" id="WP_183909959.1">
    <property type="nucleotide sequence ID" value="NZ_JACHXZ010000002.1"/>
</dbReference>
<dbReference type="AlphaFoldDB" id="A0A839UKW5"/>
<dbReference type="SUPFAM" id="SSF52374">
    <property type="entry name" value="Nucleotidylyl transferase"/>
    <property type="match status" value="1"/>
</dbReference>
<dbReference type="FunFam" id="3.40.50.620:FF:000144">
    <property type="entry name" value="Tryptophan--tRNA ligase"/>
    <property type="match status" value="1"/>
</dbReference>
<keyword evidence="12" id="KW-1185">Reference proteome</keyword>
<keyword evidence="5 9" id="KW-0067">ATP-binding</keyword>
<dbReference type="GO" id="GO:0005829">
    <property type="term" value="C:cytosol"/>
    <property type="evidence" value="ECO:0007669"/>
    <property type="project" value="TreeGrafter"/>
</dbReference>
<evidence type="ECO:0000256" key="6">
    <source>
        <dbReference type="ARBA" id="ARBA00022917"/>
    </source>
</evidence>
<evidence type="ECO:0000256" key="7">
    <source>
        <dbReference type="ARBA" id="ARBA00023146"/>
    </source>
</evidence>
<dbReference type="NCBIfam" id="NF009207">
    <property type="entry name" value="PRK12556.1"/>
    <property type="match status" value="1"/>
</dbReference>
<dbReference type="InterPro" id="IPR002306">
    <property type="entry name" value="Trp-tRNA-ligase"/>
</dbReference>
<proteinExistence type="inferred from homology"/>
<dbReference type="Gene3D" id="3.40.50.620">
    <property type="entry name" value="HUPs"/>
    <property type="match status" value="1"/>
</dbReference>
<evidence type="ECO:0000256" key="9">
    <source>
        <dbReference type="HAMAP-Rule" id="MF_00140"/>
    </source>
</evidence>
<dbReference type="InterPro" id="IPR002305">
    <property type="entry name" value="aa-tRNA-synth_Ic"/>
</dbReference>
<comment type="similarity">
    <text evidence="1 9 10">Belongs to the class-I aminoacyl-tRNA synthetase family.</text>
</comment>
<keyword evidence="6 9" id="KW-0648">Protein biosynthesis</keyword>
<gene>
    <name evidence="9" type="primary">trpS</name>
    <name evidence="11" type="ORF">FHS30_001666</name>
</gene>
<keyword evidence="4 9" id="KW-0547">Nucleotide-binding</keyword>
<sequence length="335" mass="37502">MTKQRILTGITTTGTPHLGNYVGAIRPAIEASHDTNNLSFYFLADFHALIKCQAPDLVHQSTREIAATWLALGLNTDNVVFYRQSDVPEIPELCWVLTCMAAKGLMNRAHAYKAAVAANEEAGEDTDFGITMGLYSYPVLMAADILMFNAHKVPVGRDQIQHVEMARDIAARFNHHYGEIFTLPEAVVDDHVAVLQGLDGRKMSKSYGNTIPLFLEEKPLKKHINKIKTNLLEPGDPKDPDDATVFQIWQAFATPEQTQYMRDEFAAGIAWGEAKKQLHALINDQLAEARERYKMLLDDPVHVERELQKGAEKARAYSVPLLQKVREAVGIKPIR</sequence>
<dbReference type="Pfam" id="PF00579">
    <property type="entry name" value="tRNA-synt_1b"/>
    <property type="match status" value="1"/>
</dbReference>
<comment type="subcellular location">
    <subcellularLocation>
        <location evidence="9">Cytoplasm</location>
    </subcellularLocation>
</comment>
<evidence type="ECO:0000256" key="5">
    <source>
        <dbReference type="ARBA" id="ARBA00022840"/>
    </source>
</evidence>
<keyword evidence="2 9" id="KW-0963">Cytoplasm</keyword>
<dbReference type="Gene3D" id="1.10.240.10">
    <property type="entry name" value="Tyrosyl-Transfer RNA Synthetase"/>
    <property type="match status" value="1"/>
</dbReference>
<feature type="binding site" evidence="9">
    <location>
        <begin position="19"/>
        <end position="20"/>
    </location>
    <ligand>
        <name>ATP</name>
        <dbReference type="ChEBI" id="CHEBI:30616"/>
    </ligand>
</feature>
<protein>
    <recommendedName>
        <fullName evidence="9">Tryptophan--tRNA ligase</fullName>
        <ecNumber evidence="9">6.1.1.2</ecNumber>
    </recommendedName>
    <alternativeName>
        <fullName evidence="9">Tryptophanyl-tRNA synthetase</fullName>
        <shortName evidence="9">TrpRS</shortName>
    </alternativeName>
</protein>
<dbReference type="HAMAP" id="MF_00140_B">
    <property type="entry name" value="Trp_tRNA_synth_B"/>
    <property type="match status" value="1"/>
</dbReference>
<dbReference type="InterPro" id="IPR014729">
    <property type="entry name" value="Rossmann-like_a/b/a_fold"/>
</dbReference>
<reference evidence="11 12" key="1">
    <citation type="submission" date="2020-08" db="EMBL/GenBank/DDBJ databases">
        <title>Genomic Encyclopedia of Type Strains, Phase III (KMG-III): the genomes of soil and plant-associated and newly described type strains.</title>
        <authorList>
            <person name="Whitman W."/>
        </authorList>
    </citation>
    <scope>NUCLEOTIDE SEQUENCE [LARGE SCALE GENOMIC DNA]</scope>
    <source>
        <strain evidence="11 12">CECT 8571</strain>
    </source>
</reference>
<feature type="binding site" evidence="9">
    <location>
        <position position="144"/>
    </location>
    <ligand>
        <name>L-tryptophan</name>
        <dbReference type="ChEBI" id="CHEBI:57912"/>
    </ligand>
</feature>
<dbReference type="PANTHER" id="PTHR43766">
    <property type="entry name" value="TRYPTOPHAN--TRNA LIGASE, MITOCHONDRIAL"/>
    <property type="match status" value="1"/>
</dbReference>
<dbReference type="GO" id="GO:0006436">
    <property type="term" value="P:tryptophanyl-tRNA aminoacylation"/>
    <property type="evidence" value="ECO:0007669"/>
    <property type="project" value="UniProtKB-UniRule"/>
</dbReference>
<comment type="catalytic activity">
    <reaction evidence="8 9">
        <text>tRNA(Trp) + L-tryptophan + ATP = L-tryptophyl-tRNA(Trp) + AMP + diphosphate + H(+)</text>
        <dbReference type="Rhea" id="RHEA:24080"/>
        <dbReference type="Rhea" id="RHEA-COMP:9671"/>
        <dbReference type="Rhea" id="RHEA-COMP:9705"/>
        <dbReference type="ChEBI" id="CHEBI:15378"/>
        <dbReference type="ChEBI" id="CHEBI:30616"/>
        <dbReference type="ChEBI" id="CHEBI:33019"/>
        <dbReference type="ChEBI" id="CHEBI:57912"/>
        <dbReference type="ChEBI" id="CHEBI:78442"/>
        <dbReference type="ChEBI" id="CHEBI:78535"/>
        <dbReference type="ChEBI" id="CHEBI:456215"/>
        <dbReference type="EC" id="6.1.1.2"/>
    </reaction>
</comment>
<evidence type="ECO:0000256" key="4">
    <source>
        <dbReference type="ARBA" id="ARBA00022741"/>
    </source>
</evidence>
<name>A0A839UKW5_9GAMM</name>
<dbReference type="FunFam" id="1.10.240.10:FF:000005">
    <property type="entry name" value="Tryptophan--tRNA ligase"/>
    <property type="match status" value="1"/>
</dbReference>
<dbReference type="EMBL" id="JACHXZ010000002">
    <property type="protein sequence ID" value="MBB3168482.1"/>
    <property type="molecule type" value="Genomic_DNA"/>
</dbReference>
<dbReference type="PRINTS" id="PR01039">
    <property type="entry name" value="TRNASYNTHTRP"/>
</dbReference>
<keyword evidence="3 9" id="KW-0436">Ligase</keyword>
<evidence type="ECO:0000256" key="3">
    <source>
        <dbReference type="ARBA" id="ARBA00022598"/>
    </source>
</evidence>
<accession>A0A839UKW5</accession>
<dbReference type="GO" id="GO:0005524">
    <property type="term" value="F:ATP binding"/>
    <property type="evidence" value="ECO:0007669"/>
    <property type="project" value="UniProtKB-UniRule"/>
</dbReference>
<evidence type="ECO:0000256" key="8">
    <source>
        <dbReference type="ARBA" id="ARBA00049929"/>
    </source>
</evidence>
<organism evidence="11 12">
    <name type="scientific">Simiduia aestuariiviva</name>
    <dbReference type="NCBI Taxonomy" id="1510459"/>
    <lineage>
        <taxon>Bacteria</taxon>
        <taxon>Pseudomonadati</taxon>
        <taxon>Pseudomonadota</taxon>
        <taxon>Gammaproteobacteria</taxon>
        <taxon>Cellvibrionales</taxon>
        <taxon>Cellvibrionaceae</taxon>
        <taxon>Simiduia</taxon>
    </lineage>
</organism>
<dbReference type="PANTHER" id="PTHR43766:SF1">
    <property type="entry name" value="TRYPTOPHAN--TRNA LIGASE, MITOCHONDRIAL"/>
    <property type="match status" value="1"/>
</dbReference>
<dbReference type="GO" id="GO:0004830">
    <property type="term" value="F:tryptophan-tRNA ligase activity"/>
    <property type="evidence" value="ECO:0007669"/>
    <property type="project" value="UniProtKB-UniRule"/>
</dbReference>
<feature type="binding site" evidence="9">
    <location>
        <position position="195"/>
    </location>
    <ligand>
        <name>ATP</name>
        <dbReference type="ChEBI" id="CHEBI:30616"/>
    </ligand>
</feature>
<evidence type="ECO:0000256" key="10">
    <source>
        <dbReference type="RuleBase" id="RU363036"/>
    </source>
</evidence>
<dbReference type="InterPro" id="IPR024109">
    <property type="entry name" value="Trp-tRNA-ligase_bac-type"/>
</dbReference>
<feature type="binding site" evidence="9">
    <location>
        <begin position="11"/>
        <end position="13"/>
    </location>
    <ligand>
        <name>ATP</name>
        <dbReference type="ChEBI" id="CHEBI:30616"/>
    </ligand>
</feature>